<dbReference type="Proteomes" id="UP000435112">
    <property type="component" value="Unassembled WGS sequence"/>
</dbReference>
<dbReference type="OrthoDB" id="89288at2759"/>
<evidence type="ECO:0000259" key="2">
    <source>
        <dbReference type="Pfam" id="PF21056"/>
    </source>
</evidence>
<evidence type="ECO:0000256" key="1">
    <source>
        <dbReference type="SAM" id="MobiDB-lite"/>
    </source>
</evidence>
<feature type="compositionally biased region" description="Basic and acidic residues" evidence="1">
    <location>
        <begin position="728"/>
        <end position="737"/>
    </location>
</feature>
<gene>
    <name evidence="3" type="ORF">PR002_g8396</name>
</gene>
<proteinExistence type="predicted"/>
<reference evidence="3 4" key="1">
    <citation type="submission" date="2018-09" db="EMBL/GenBank/DDBJ databases">
        <title>Genomic investigation of the strawberry pathogen Phytophthora fragariae indicates pathogenicity is determined by transcriptional variation in three key races.</title>
        <authorList>
            <person name="Adams T.M."/>
            <person name="Armitage A.D."/>
            <person name="Sobczyk M.K."/>
            <person name="Bates H.J."/>
            <person name="Dunwell J.M."/>
            <person name="Nellist C.F."/>
            <person name="Harrison R.J."/>
        </authorList>
    </citation>
    <scope>NUCLEOTIDE SEQUENCE [LARGE SCALE GENOMIC DNA]</scope>
    <source>
        <strain evidence="3 4">SCRP324</strain>
    </source>
</reference>
<feature type="compositionally biased region" description="Acidic residues" evidence="1">
    <location>
        <begin position="1"/>
        <end position="30"/>
    </location>
</feature>
<sequence>MHAEEEGDGADVEQGEEEEKSEEVCGEDEGVVAAESKGEGGVSSPRQGQKRSVEEVDEDMLVTVPPFQQQQHKTWAAFEQGLKQYMTETHQVLVVKEVINVARRNATLKKQIQYQGVPEEEIPLVPSAMEPYQRKYICTHGWPARERSSGMRKSHNLRRMECPFQMLAQVTQMEDGWWGLVVKREVYSHNHQESPRIYQHYPAIDASASGASSIYEYIRESSDHHVTMKDVHNLVARLRSSGAQLSDDDAVAETIVNFNLESSMNVSSVHQSARGNTGVISITSGHMRSIVDSFPEVLQMDCTHKTNKYNYQLLAMVAMDQFGHGQSVQYSLLETNADWHMAKCLDHFKRANEHWRFVRIVIVDKDMREVEVVRQMLPEARVLYCHFHVIKWLHETIRKSTKYGAYPADVLIQMKHTITNMTYARTEADYETHRAEFKNLSLREGRQELWDYFEKNWNAEKKMWVMAYRIDLPHFKNHTNNRVESLFSKVKQHVKGHLTMHSSLKALLTFQLRKEEEYYAKVEMPGTLRDITYSEEMNIVLGMTTRWVAAAIKTQYDVAVNPDTVEAYTFVDNGDVVTVRRGVHEYMLQKEGWECDCEFAQMMKLPCRHAMIFKKRGGSPFVIPFAAIAPRRVLSRWYGQSRLSTEGISEVAKPFVAKIFEPDMPATTRTQTEQEKYRRMQQAFGRISGELALFNDEAFDTAMKQFDEWWHSLRQGHTTIDQTIHSGSGERRDHDEGGGGAGCTDSSLSGGGGDSGGEAGGGAGGRADGGGSGGEVMSNDAPDIDVAGGNNDDSDDVPSTLQTCVQPNLADTAPSPQPVHIKLNGRLCRSDVQD</sequence>
<evidence type="ECO:0000313" key="3">
    <source>
        <dbReference type="EMBL" id="KAE9033950.1"/>
    </source>
</evidence>
<feature type="region of interest" description="Disordered" evidence="1">
    <location>
        <begin position="1"/>
        <end position="54"/>
    </location>
</feature>
<dbReference type="PANTHER" id="PTHR31569:SF4">
    <property type="entry name" value="SWIM-TYPE DOMAIN-CONTAINING PROTEIN"/>
    <property type="match status" value="1"/>
</dbReference>
<name>A0A6A3MWY8_9STRA</name>
<protein>
    <recommendedName>
        <fullName evidence="2">ZSWIM1/3 RNaseH-like domain-containing protein</fullName>
    </recommendedName>
</protein>
<evidence type="ECO:0000313" key="4">
    <source>
        <dbReference type="Proteomes" id="UP000435112"/>
    </source>
</evidence>
<dbReference type="PANTHER" id="PTHR31569">
    <property type="entry name" value="SWIM-TYPE DOMAIN-CONTAINING PROTEIN"/>
    <property type="match status" value="1"/>
</dbReference>
<feature type="compositionally biased region" description="Gly residues" evidence="1">
    <location>
        <begin position="749"/>
        <end position="774"/>
    </location>
</feature>
<feature type="region of interest" description="Disordered" evidence="1">
    <location>
        <begin position="721"/>
        <end position="801"/>
    </location>
</feature>
<comment type="caution">
    <text evidence="3">The sequence shown here is derived from an EMBL/GenBank/DDBJ whole genome shotgun (WGS) entry which is preliminary data.</text>
</comment>
<dbReference type="EMBL" id="QXFU01000422">
    <property type="protein sequence ID" value="KAE9033950.1"/>
    <property type="molecule type" value="Genomic_DNA"/>
</dbReference>
<dbReference type="InterPro" id="IPR052579">
    <property type="entry name" value="Zinc_finger_SWIM"/>
</dbReference>
<dbReference type="AlphaFoldDB" id="A0A6A3MWY8"/>
<organism evidence="3 4">
    <name type="scientific">Phytophthora rubi</name>
    <dbReference type="NCBI Taxonomy" id="129364"/>
    <lineage>
        <taxon>Eukaryota</taxon>
        <taxon>Sar</taxon>
        <taxon>Stramenopiles</taxon>
        <taxon>Oomycota</taxon>
        <taxon>Peronosporomycetes</taxon>
        <taxon>Peronosporales</taxon>
        <taxon>Peronosporaceae</taxon>
        <taxon>Phytophthora</taxon>
    </lineage>
</organism>
<feature type="domain" description="ZSWIM1/3 RNaseH-like" evidence="2">
    <location>
        <begin position="257"/>
        <end position="383"/>
    </location>
</feature>
<dbReference type="InterPro" id="IPR048324">
    <property type="entry name" value="ZSWIM1-3_RNaseH-like"/>
</dbReference>
<dbReference type="Pfam" id="PF21056">
    <property type="entry name" value="ZSWIM1-3_RNaseH-like"/>
    <property type="match status" value="1"/>
</dbReference>
<accession>A0A6A3MWY8</accession>